<dbReference type="HOGENOM" id="CLU_106061_0_0_1"/>
<sequence length="228" mass="26728">MGTGSTHIVATTHALYHHPESTTAAKMDKASGADEFFHSILGLFMTGSEHGLLTKFMKLKIFMRTVFFYNFIPSKAEEESCRESKTPWIVTRHLVEIRDLYPAPIIDLQNPWMIKKMITHYETVVGKLVLPFAEAFEHVFRYWTLDTVRSITSGHRKNIDLWDVTEENNPKNYQNEGTFIEMLPNEDYALVCADLFRNCRLRVNDEVGLYWDPRFLFFKFKLIHRFHA</sequence>
<proteinExistence type="predicted"/>
<dbReference type="eggNOG" id="ENOG502S5MH">
    <property type="taxonomic scope" value="Eukaryota"/>
</dbReference>
<protein>
    <submittedName>
        <fullName evidence="1">Uncharacterized protein</fullName>
    </submittedName>
</protein>
<dbReference type="PANTHER" id="PTHR36264">
    <property type="entry name" value="SET DOMAIN-CONTAINING PROTEIN"/>
    <property type="match status" value="1"/>
</dbReference>
<dbReference type="Proteomes" id="UP000011115">
    <property type="component" value="Unassembled WGS sequence"/>
</dbReference>
<reference evidence="1" key="2">
    <citation type="submission" date="2015-06" db="UniProtKB">
        <authorList>
            <consortium name="EnsemblPlants"/>
        </authorList>
    </citation>
    <scope>IDENTIFICATION</scope>
    <source>
        <strain evidence="1">DM1-3 516 R44</strain>
    </source>
</reference>
<dbReference type="PaxDb" id="4113-PGSC0003DMT400092414"/>
<dbReference type="Gramene" id="PGSC0003DMT400092414">
    <property type="protein sequence ID" value="PGSC0003DMT400092414"/>
    <property type="gene ID" value="PGSC0003DMG400041985"/>
</dbReference>
<dbReference type="AlphaFoldDB" id="M1DPR7"/>
<evidence type="ECO:0000313" key="2">
    <source>
        <dbReference type="Proteomes" id="UP000011115"/>
    </source>
</evidence>
<dbReference type="InParanoid" id="M1DPR7"/>
<keyword evidence="2" id="KW-1185">Reference proteome</keyword>
<name>M1DPR7_SOLTU</name>
<evidence type="ECO:0000313" key="1">
    <source>
        <dbReference type="EnsemblPlants" id="PGSC0003DMT400092414"/>
    </source>
</evidence>
<dbReference type="EnsemblPlants" id="PGSC0003DMT400092414">
    <property type="protein sequence ID" value="PGSC0003DMT400092414"/>
    <property type="gene ID" value="PGSC0003DMG400041985"/>
</dbReference>
<accession>M1DPR7</accession>
<reference evidence="2" key="1">
    <citation type="journal article" date="2011" name="Nature">
        <title>Genome sequence and analysis of the tuber crop potato.</title>
        <authorList>
            <consortium name="The Potato Genome Sequencing Consortium"/>
        </authorList>
    </citation>
    <scope>NUCLEOTIDE SEQUENCE [LARGE SCALE GENOMIC DNA]</scope>
    <source>
        <strain evidence="2">cv. DM1-3 516 R44</strain>
    </source>
</reference>
<dbReference type="PANTHER" id="PTHR36264:SF5">
    <property type="entry name" value="SET DOMAIN-CONTAINING PROTEIN"/>
    <property type="match status" value="1"/>
</dbReference>
<organism evidence="1 2">
    <name type="scientific">Solanum tuberosum</name>
    <name type="common">Potato</name>
    <dbReference type="NCBI Taxonomy" id="4113"/>
    <lineage>
        <taxon>Eukaryota</taxon>
        <taxon>Viridiplantae</taxon>
        <taxon>Streptophyta</taxon>
        <taxon>Embryophyta</taxon>
        <taxon>Tracheophyta</taxon>
        <taxon>Spermatophyta</taxon>
        <taxon>Magnoliopsida</taxon>
        <taxon>eudicotyledons</taxon>
        <taxon>Gunneridae</taxon>
        <taxon>Pentapetalae</taxon>
        <taxon>asterids</taxon>
        <taxon>lamiids</taxon>
        <taxon>Solanales</taxon>
        <taxon>Solanaceae</taxon>
        <taxon>Solanoideae</taxon>
        <taxon>Solaneae</taxon>
        <taxon>Solanum</taxon>
    </lineage>
</organism>
<dbReference type="OMA" id="DLWDVTE"/>